<protein>
    <submittedName>
        <fullName evidence="2">Uncharacterized protein</fullName>
    </submittedName>
</protein>
<comment type="caution">
    <text evidence="2">The sequence shown here is derived from an EMBL/GenBank/DDBJ whole genome shotgun (WGS) entry which is preliminary data.</text>
</comment>
<accession>A0A9W9Y363</accession>
<keyword evidence="3" id="KW-1185">Reference proteome</keyword>
<reference evidence="2" key="2">
    <citation type="journal article" date="2023" name="IMA Fungus">
        <title>Comparative genomic study of the Penicillium genus elucidates a diverse pangenome and 15 lateral gene transfer events.</title>
        <authorList>
            <person name="Petersen C."/>
            <person name="Sorensen T."/>
            <person name="Nielsen M.R."/>
            <person name="Sondergaard T.E."/>
            <person name="Sorensen J.L."/>
            <person name="Fitzpatrick D.A."/>
            <person name="Frisvad J.C."/>
            <person name="Nielsen K.L."/>
        </authorList>
    </citation>
    <scope>NUCLEOTIDE SEQUENCE</scope>
    <source>
        <strain evidence="2">IBT 29495</strain>
    </source>
</reference>
<organism evidence="2 3">
    <name type="scientific">Penicillium fimorum</name>
    <dbReference type="NCBI Taxonomy" id="1882269"/>
    <lineage>
        <taxon>Eukaryota</taxon>
        <taxon>Fungi</taxon>
        <taxon>Dikarya</taxon>
        <taxon>Ascomycota</taxon>
        <taxon>Pezizomycotina</taxon>
        <taxon>Eurotiomycetes</taxon>
        <taxon>Eurotiomycetidae</taxon>
        <taxon>Eurotiales</taxon>
        <taxon>Aspergillaceae</taxon>
        <taxon>Penicillium</taxon>
    </lineage>
</organism>
<dbReference type="Proteomes" id="UP001149954">
    <property type="component" value="Unassembled WGS sequence"/>
</dbReference>
<dbReference type="OrthoDB" id="4202165at2759"/>
<feature type="chain" id="PRO_5040916313" evidence="1">
    <location>
        <begin position="26"/>
        <end position="91"/>
    </location>
</feature>
<evidence type="ECO:0000256" key="1">
    <source>
        <dbReference type="SAM" id="SignalP"/>
    </source>
</evidence>
<dbReference type="EMBL" id="JAPWDS010000002">
    <property type="protein sequence ID" value="KAJ5514600.1"/>
    <property type="molecule type" value="Genomic_DNA"/>
</dbReference>
<evidence type="ECO:0000313" key="2">
    <source>
        <dbReference type="EMBL" id="KAJ5514600.1"/>
    </source>
</evidence>
<name>A0A9W9Y363_9EURO</name>
<sequence>MHDLDGQGWMRIHLIPLSLVGFTLEDTVEVPSTFTHECHLLAPKPPHYMSSWIRHLLQPPIGHSSRVRVEKDLMGFIYVYILKDGPADTTI</sequence>
<proteinExistence type="predicted"/>
<dbReference type="AlphaFoldDB" id="A0A9W9Y363"/>
<gene>
    <name evidence="2" type="ORF">N7463_004152</name>
</gene>
<keyword evidence="1" id="KW-0732">Signal</keyword>
<evidence type="ECO:0000313" key="3">
    <source>
        <dbReference type="Proteomes" id="UP001149954"/>
    </source>
</evidence>
<feature type="signal peptide" evidence="1">
    <location>
        <begin position="1"/>
        <end position="25"/>
    </location>
</feature>
<reference evidence="2" key="1">
    <citation type="submission" date="2022-12" db="EMBL/GenBank/DDBJ databases">
        <authorList>
            <person name="Petersen C."/>
        </authorList>
    </citation>
    <scope>NUCLEOTIDE SEQUENCE</scope>
    <source>
        <strain evidence="2">IBT 29495</strain>
    </source>
</reference>